<dbReference type="RefSeq" id="WP_310282761.1">
    <property type="nucleotide sequence ID" value="NZ_JAVDWQ010000012.1"/>
</dbReference>
<feature type="domain" description="PrcB C-terminal" evidence="1">
    <location>
        <begin position="92"/>
        <end position="146"/>
    </location>
</feature>
<evidence type="ECO:0000313" key="3">
    <source>
        <dbReference type="Proteomes" id="UP001269081"/>
    </source>
</evidence>
<evidence type="ECO:0000313" key="2">
    <source>
        <dbReference type="EMBL" id="MDR7211403.1"/>
    </source>
</evidence>
<dbReference type="Proteomes" id="UP001269081">
    <property type="component" value="Unassembled WGS sequence"/>
</dbReference>
<dbReference type="Pfam" id="PF14343">
    <property type="entry name" value="PrcB_C"/>
    <property type="match status" value="1"/>
</dbReference>
<gene>
    <name evidence="2" type="ORF">J2W48_003357</name>
</gene>
<reference evidence="2 3" key="1">
    <citation type="submission" date="2023-07" db="EMBL/GenBank/DDBJ databases">
        <title>Sorghum-associated microbial communities from plants grown in Nebraska, USA.</title>
        <authorList>
            <person name="Schachtman D."/>
        </authorList>
    </citation>
    <scope>NUCLEOTIDE SEQUENCE [LARGE SCALE GENOMIC DNA]</scope>
    <source>
        <strain evidence="2 3">4129</strain>
    </source>
</reference>
<proteinExistence type="predicted"/>
<sequence length="291" mass="32107">MKKLMLGLFIAFGISACSIGDDVSQDTCGEYVNVAFSGFPLSCNYTVKTLPTNPAAIIANTQEKMDSYFTKHTNTCPNPSDPNIDFTKNFLVAIFSGQKSTSGYGIKITSIVENSCQVVINFYEHGPQSGEAITQTPTNPADFILIPKTSKPIYFNKTVESPDKIIIGSFDGECTGAACQQFYQLNDYNVLNFLNVVYGSYEFSQYKYNAVSKRGDYTLFLKTVPTEISSIKGQTKTYGSPDTGDKKGVYFELRQAAVVTKIYIDNDDTDDQSTEIIAFKKAIQDKITALK</sequence>
<name>A0ABU1YAZ4_9FLAO</name>
<accession>A0ABU1YAZ4</accession>
<evidence type="ECO:0000259" key="1">
    <source>
        <dbReference type="Pfam" id="PF14343"/>
    </source>
</evidence>
<organism evidence="2 3">
    <name type="scientific">Flavobacterium piscis</name>
    <dbReference type="NCBI Taxonomy" id="1114874"/>
    <lineage>
        <taxon>Bacteria</taxon>
        <taxon>Pseudomonadati</taxon>
        <taxon>Bacteroidota</taxon>
        <taxon>Flavobacteriia</taxon>
        <taxon>Flavobacteriales</taxon>
        <taxon>Flavobacteriaceae</taxon>
        <taxon>Flavobacterium</taxon>
    </lineage>
</organism>
<dbReference type="InterPro" id="IPR025748">
    <property type="entry name" value="PrcB_C_dom"/>
</dbReference>
<protein>
    <recommendedName>
        <fullName evidence="1">PrcB C-terminal domain-containing protein</fullName>
    </recommendedName>
</protein>
<dbReference type="EMBL" id="JAVDWQ010000012">
    <property type="protein sequence ID" value="MDR7211403.1"/>
    <property type="molecule type" value="Genomic_DNA"/>
</dbReference>
<keyword evidence="3" id="KW-1185">Reference proteome</keyword>
<comment type="caution">
    <text evidence="2">The sequence shown here is derived from an EMBL/GenBank/DDBJ whole genome shotgun (WGS) entry which is preliminary data.</text>
</comment>
<dbReference type="PROSITE" id="PS51257">
    <property type="entry name" value="PROKAR_LIPOPROTEIN"/>
    <property type="match status" value="1"/>
</dbReference>